<keyword evidence="1" id="KW-0802">TPR repeat</keyword>
<dbReference type="Proteomes" id="UP000293925">
    <property type="component" value="Unassembled WGS sequence"/>
</dbReference>
<dbReference type="InterPro" id="IPR050640">
    <property type="entry name" value="Bact_2-comp_sensor_kinase"/>
</dbReference>
<dbReference type="SMART" id="SM00028">
    <property type="entry name" value="TPR"/>
    <property type="match status" value="6"/>
</dbReference>
<evidence type="ECO:0000259" key="3">
    <source>
        <dbReference type="Pfam" id="PF06580"/>
    </source>
</evidence>
<keyword evidence="2" id="KW-0472">Membrane</keyword>
<dbReference type="InterPro" id="IPR019734">
    <property type="entry name" value="TPR_rpt"/>
</dbReference>
<dbReference type="GO" id="GO:0016020">
    <property type="term" value="C:membrane"/>
    <property type="evidence" value="ECO:0007669"/>
    <property type="project" value="InterPro"/>
</dbReference>
<feature type="transmembrane region" description="Helical" evidence="2">
    <location>
        <begin position="480"/>
        <end position="499"/>
    </location>
</feature>
<evidence type="ECO:0000256" key="2">
    <source>
        <dbReference type="SAM" id="Phobius"/>
    </source>
</evidence>
<dbReference type="Pfam" id="PF06580">
    <property type="entry name" value="His_kinase"/>
    <property type="match status" value="1"/>
</dbReference>
<dbReference type="InterPro" id="IPR011990">
    <property type="entry name" value="TPR-like_helical_dom_sf"/>
</dbReference>
<dbReference type="EMBL" id="SJSO01000003">
    <property type="protein sequence ID" value="TCD28579.1"/>
    <property type="molecule type" value="Genomic_DNA"/>
</dbReference>
<accession>A0A4R0Q5X1</accession>
<dbReference type="Pfam" id="PF13424">
    <property type="entry name" value="TPR_12"/>
    <property type="match status" value="1"/>
</dbReference>
<dbReference type="PROSITE" id="PS50005">
    <property type="entry name" value="TPR"/>
    <property type="match status" value="1"/>
</dbReference>
<dbReference type="PROSITE" id="PS50293">
    <property type="entry name" value="TPR_REGION"/>
    <property type="match status" value="1"/>
</dbReference>
<dbReference type="OrthoDB" id="6190788at2"/>
<dbReference type="InterPro" id="IPR010559">
    <property type="entry name" value="Sig_transdc_His_kin_internal"/>
</dbReference>
<gene>
    <name evidence="4" type="ORF">EZ456_04095</name>
</gene>
<evidence type="ECO:0000256" key="1">
    <source>
        <dbReference type="PROSITE-ProRule" id="PRU00339"/>
    </source>
</evidence>
<dbReference type="PANTHER" id="PTHR34220">
    <property type="entry name" value="SENSOR HISTIDINE KINASE YPDA"/>
    <property type="match status" value="1"/>
</dbReference>
<dbReference type="SUPFAM" id="SSF55874">
    <property type="entry name" value="ATPase domain of HSP90 chaperone/DNA topoisomerase II/histidine kinase"/>
    <property type="match status" value="1"/>
</dbReference>
<dbReference type="Gene3D" id="3.30.565.10">
    <property type="entry name" value="Histidine kinase-like ATPase, C-terminal domain"/>
    <property type="match status" value="1"/>
</dbReference>
<dbReference type="AlphaFoldDB" id="A0A4R0Q5X1"/>
<evidence type="ECO:0000313" key="4">
    <source>
        <dbReference type="EMBL" id="TCD28579.1"/>
    </source>
</evidence>
<sequence length="743" mass="84419">MKSLFQFLYSISLALIVIGIVNTKGYAQQKKIDSLERAVLGNLSNNDQKAKDLFFLAASLINSNPKRSLGYIDQILSFESNIKGFAIVASSYRVKGIILNMLGRFPEGVSALSTALIKDRADKNAYGMAGDLSSLATIYLYQSNFPQALNYYQQATKILSQIPETNPVNYRDRKRDLASIYGNIGLVYMETKDYVKAINHFQKAIASHEKLNNKLGIIPSLGNIGYAYNKQKNFEKAIFYSDKAMKLADSIGDKVSYARETGNLAAYFSQSGRYEQALNSGLKAIALNKSLGNAKSIGFNMQNVAEAYAKKGDLEQAKFYGLEALKVGQDLKIPEIQKDASEGLSRLYEKLKLTDSALLYYKQYVVFKDSIDNSKKRDEIARLGIQYEFDKKEVTYQQQQVLADEQMKQQRLQLALNAEQLSASMRLRSLQQAQLQFEKLEKEERQKQLLISINNGKLQSVKVKQLSQQQKLNKLELKQLWLYAILVVLLLSSVLLFLYNKYRIRQLRFKNTLQQQQAAQLNSELRYQNQLSESELKAIRSQMNPHFIFNVLNSIESYIMDNDKKVASRLIQKFAALSRLILENSTKSLVTADREWKAIKLYTELEAMRYDNAFSYTFNINEDLELKELLLPPMLIQPLIENAILHGLIESPQPEAHLDVDLNLETDHICIIVTDNGVGYRKKTKPLLPKGIKEKSIGLKSISERIDMINKQNQAYKATFDIHLGDNEHGTIATICLPIIKAE</sequence>
<name>A0A4R0Q5X1_9SPHI</name>
<keyword evidence="2" id="KW-0812">Transmembrane</keyword>
<organism evidence="4 5">
    <name type="scientific">Pedobacter psychrodurus</name>
    <dbReference type="NCBI Taxonomy" id="2530456"/>
    <lineage>
        <taxon>Bacteria</taxon>
        <taxon>Pseudomonadati</taxon>
        <taxon>Bacteroidota</taxon>
        <taxon>Sphingobacteriia</taxon>
        <taxon>Sphingobacteriales</taxon>
        <taxon>Sphingobacteriaceae</taxon>
        <taxon>Pedobacter</taxon>
    </lineage>
</organism>
<feature type="domain" description="Signal transduction histidine kinase internal region" evidence="3">
    <location>
        <begin position="534"/>
        <end position="613"/>
    </location>
</feature>
<dbReference type="GO" id="GO:0000155">
    <property type="term" value="F:phosphorelay sensor kinase activity"/>
    <property type="evidence" value="ECO:0007669"/>
    <property type="project" value="InterPro"/>
</dbReference>
<reference evidence="4 5" key="1">
    <citation type="submission" date="2019-02" db="EMBL/GenBank/DDBJ databases">
        <title>Pedobacter sp. RP-3-21 sp. nov., isolated from Arctic soil.</title>
        <authorList>
            <person name="Dahal R.H."/>
        </authorList>
    </citation>
    <scope>NUCLEOTIDE SEQUENCE [LARGE SCALE GENOMIC DNA]</scope>
    <source>
        <strain evidence="4 5">RP-3-21</strain>
    </source>
</reference>
<dbReference type="SUPFAM" id="SSF48452">
    <property type="entry name" value="TPR-like"/>
    <property type="match status" value="2"/>
</dbReference>
<keyword evidence="5" id="KW-1185">Reference proteome</keyword>
<dbReference type="PANTHER" id="PTHR34220:SF7">
    <property type="entry name" value="SENSOR HISTIDINE KINASE YPDA"/>
    <property type="match status" value="1"/>
</dbReference>
<protein>
    <submittedName>
        <fullName evidence="4">Tetratricopeptide repeat protein</fullName>
    </submittedName>
</protein>
<comment type="caution">
    <text evidence="4">The sequence shown here is derived from an EMBL/GenBank/DDBJ whole genome shotgun (WGS) entry which is preliminary data.</text>
</comment>
<feature type="repeat" description="TPR" evidence="1">
    <location>
        <begin position="178"/>
        <end position="211"/>
    </location>
</feature>
<dbReference type="RefSeq" id="WP_131527568.1">
    <property type="nucleotide sequence ID" value="NZ_SJSO01000003.1"/>
</dbReference>
<dbReference type="InterPro" id="IPR036890">
    <property type="entry name" value="HATPase_C_sf"/>
</dbReference>
<keyword evidence="2" id="KW-1133">Transmembrane helix</keyword>
<proteinExistence type="predicted"/>
<evidence type="ECO:0000313" key="5">
    <source>
        <dbReference type="Proteomes" id="UP000293925"/>
    </source>
</evidence>
<dbReference type="Gene3D" id="1.25.40.10">
    <property type="entry name" value="Tetratricopeptide repeat domain"/>
    <property type="match status" value="2"/>
</dbReference>